<evidence type="ECO:0000313" key="1">
    <source>
        <dbReference type="EMBL" id="MPC23048.1"/>
    </source>
</evidence>
<name>A0A5B7DNM1_PORTR</name>
<accession>A0A5B7DNM1</accession>
<organism evidence="1 2">
    <name type="scientific">Portunus trituberculatus</name>
    <name type="common">Swimming crab</name>
    <name type="synonym">Neptunus trituberculatus</name>
    <dbReference type="NCBI Taxonomy" id="210409"/>
    <lineage>
        <taxon>Eukaryota</taxon>
        <taxon>Metazoa</taxon>
        <taxon>Ecdysozoa</taxon>
        <taxon>Arthropoda</taxon>
        <taxon>Crustacea</taxon>
        <taxon>Multicrustacea</taxon>
        <taxon>Malacostraca</taxon>
        <taxon>Eumalacostraca</taxon>
        <taxon>Eucarida</taxon>
        <taxon>Decapoda</taxon>
        <taxon>Pleocyemata</taxon>
        <taxon>Brachyura</taxon>
        <taxon>Eubrachyura</taxon>
        <taxon>Portunoidea</taxon>
        <taxon>Portunidae</taxon>
        <taxon>Portuninae</taxon>
        <taxon>Portunus</taxon>
    </lineage>
</organism>
<dbReference type="AlphaFoldDB" id="A0A5B7DNM1"/>
<evidence type="ECO:0000313" key="2">
    <source>
        <dbReference type="Proteomes" id="UP000324222"/>
    </source>
</evidence>
<protein>
    <submittedName>
        <fullName evidence="1">Uncharacterized protein</fullName>
    </submittedName>
</protein>
<proteinExistence type="predicted"/>
<keyword evidence="2" id="KW-1185">Reference proteome</keyword>
<reference evidence="1 2" key="1">
    <citation type="submission" date="2019-05" db="EMBL/GenBank/DDBJ databases">
        <title>Another draft genome of Portunus trituberculatus and its Hox gene families provides insights of decapod evolution.</title>
        <authorList>
            <person name="Jeong J.-H."/>
            <person name="Song I."/>
            <person name="Kim S."/>
            <person name="Choi T."/>
            <person name="Kim D."/>
            <person name="Ryu S."/>
            <person name="Kim W."/>
        </authorList>
    </citation>
    <scope>NUCLEOTIDE SEQUENCE [LARGE SCALE GENOMIC DNA]</scope>
    <source>
        <tissue evidence="1">Muscle</tissue>
    </source>
</reference>
<gene>
    <name evidence="1" type="ORF">E2C01_016084</name>
</gene>
<dbReference type="EMBL" id="VSRR010001159">
    <property type="protein sequence ID" value="MPC23048.1"/>
    <property type="molecule type" value="Genomic_DNA"/>
</dbReference>
<sequence length="50" mass="5943">MDSVNRLLQQKVCTNLRKSWINVYMDTDHYEPSSNPVKYNYVNTHIEPCP</sequence>
<dbReference type="Proteomes" id="UP000324222">
    <property type="component" value="Unassembled WGS sequence"/>
</dbReference>
<comment type="caution">
    <text evidence="1">The sequence shown here is derived from an EMBL/GenBank/DDBJ whole genome shotgun (WGS) entry which is preliminary data.</text>
</comment>